<protein>
    <recommendedName>
        <fullName evidence="3">Reverse transcriptase domain-containing protein</fullName>
    </recommendedName>
</protein>
<evidence type="ECO:0000313" key="1">
    <source>
        <dbReference type="EMBL" id="KAH8029050.1"/>
    </source>
</evidence>
<gene>
    <name evidence="1" type="ORF">HPB51_022170</name>
</gene>
<evidence type="ECO:0008006" key="3">
    <source>
        <dbReference type="Google" id="ProtNLM"/>
    </source>
</evidence>
<sequence>MSLYYKLLCHNGSASALYRLPKIHKPNIAVRPILDYTCPPQCELSRYLHRIPRPLAKLTESFIKDSVHFIEQLRDVRLDDDEVMVSYNVNSMFTCVPIDYPVEFCKKLLEMNSSLPQRMPFKGGRLPPSEILS</sequence>
<dbReference type="PANTHER" id="PTHR21301:SF10">
    <property type="entry name" value="REVERSE TRANSCRIPTASE DOMAIN-CONTAINING PROTEIN"/>
    <property type="match status" value="1"/>
</dbReference>
<organism evidence="1 2">
    <name type="scientific">Rhipicephalus microplus</name>
    <name type="common">Cattle tick</name>
    <name type="synonym">Boophilus microplus</name>
    <dbReference type="NCBI Taxonomy" id="6941"/>
    <lineage>
        <taxon>Eukaryota</taxon>
        <taxon>Metazoa</taxon>
        <taxon>Ecdysozoa</taxon>
        <taxon>Arthropoda</taxon>
        <taxon>Chelicerata</taxon>
        <taxon>Arachnida</taxon>
        <taxon>Acari</taxon>
        <taxon>Parasitiformes</taxon>
        <taxon>Ixodida</taxon>
        <taxon>Ixodoidea</taxon>
        <taxon>Ixodidae</taxon>
        <taxon>Rhipicephalinae</taxon>
        <taxon>Rhipicephalus</taxon>
        <taxon>Boophilus</taxon>
    </lineage>
</organism>
<evidence type="ECO:0000313" key="2">
    <source>
        <dbReference type="Proteomes" id="UP000821866"/>
    </source>
</evidence>
<reference evidence="1" key="1">
    <citation type="journal article" date="2020" name="Cell">
        <title>Large-Scale Comparative Analyses of Tick Genomes Elucidate Their Genetic Diversity and Vector Capacities.</title>
        <authorList>
            <consortium name="Tick Genome and Microbiome Consortium (TIGMIC)"/>
            <person name="Jia N."/>
            <person name="Wang J."/>
            <person name="Shi W."/>
            <person name="Du L."/>
            <person name="Sun Y."/>
            <person name="Zhan W."/>
            <person name="Jiang J.F."/>
            <person name="Wang Q."/>
            <person name="Zhang B."/>
            <person name="Ji P."/>
            <person name="Bell-Sakyi L."/>
            <person name="Cui X.M."/>
            <person name="Yuan T.T."/>
            <person name="Jiang B.G."/>
            <person name="Yang W.F."/>
            <person name="Lam T.T."/>
            <person name="Chang Q.C."/>
            <person name="Ding S.J."/>
            <person name="Wang X.J."/>
            <person name="Zhu J.G."/>
            <person name="Ruan X.D."/>
            <person name="Zhao L."/>
            <person name="Wei J.T."/>
            <person name="Ye R.Z."/>
            <person name="Que T.C."/>
            <person name="Du C.H."/>
            <person name="Zhou Y.H."/>
            <person name="Cheng J.X."/>
            <person name="Dai P.F."/>
            <person name="Guo W.B."/>
            <person name="Han X.H."/>
            <person name="Huang E.J."/>
            <person name="Li L.F."/>
            <person name="Wei W."/>
            <person name="Gao Y.C."/>
            <person name="Liu J.Z."/>
            <person name="Shao H.Z."/>
            <person name="Wang X."/>
            <person name="Wang C.C."/>
            <person name="Yang T.C."/>
            <person name="Huo Q.B."/>
            <person name="Li W."/>
            <person name="Chen H.Y."/>
            <person name="Chen S.E."/>
            <person name="Zhou L.G."/>
            <person name="Ni X.B."/>
            <person name="Tian J.H."/>
            <person name="Sheng Y."/>
            <person name="Liu T."/>
            <person name="Pan Y.S."/>
            <person name="Xia L.Y."/>
            <person name="Li J."/>
            <person name="Zhao F."/>
            <person name="Cao W.C."/>
        </authorList>
    </citation>
    <scope>NUCLEOTIDE SEQUENCE</scope>
    <source>
        <strain evidence="1">Rmic-2018</strain>
    </source>
</reference>
<accession>A0A9J6E465</accession>
<name>A0A9J6E465_RHIMP</name>
<keyword evidence="2" id="KW-1185">Reference proteome</keyword>
<dbReference type="PANTHER" id="PTHR21301">
    <property type="entry name" value="REVERSE TRANSCRIPTASE"/>
    <property type="match status" value="1"/>
</dbReference>
<comment type="caution">
    <text evidence="1">The sequence shown here is derived from an EMBL/GenBank/DDBJ whole genome shotgun (WGS) entry which is preliminary data.</text>
</comment>
<dbReference type="Proteomes" id="UP000821866">
    <property type="component" value="Chromosome 4"/>
</dbReference>
<dbReference type="AlphaFoldDB" id="A0A9J6E465"/>
<proteinExistence type="predicted"/>
<dbReference type="EMBL" id="JABSTU010000006">
    <property type="protein sequence ID" value="KAH8029050.1"/>
    <property type="molecule type" value="Genomic_DNA"/>
</dbReference>
<reference evidence="1" key="2">
    <citation type="submission" date="2021-09" db="EMBL/GenBank/DDBJ databases">
        <authorList>
            <person name="Jia N."/>
            <person name="Wang J."/>
            <person name="Shi W."/>
            <person name="Du L."/>
            <person name="Sun Y."/>
            <person name="Zhan W."/>
            <person name="Jiang J."/>
            <person name="Wang Q."/>
            <person name="Zhang B."/>
            <person name="Ji P."/>
            <person name="Sakyi L.B."/>
            <person name="Cui X."/>
            <person name="Yuan T."/>
            <person name="Jiang B."/>
            <person name="Yang W."/>
            <person name="Lam T.T.-Y."/>
            <person name="Chang Q."/>
            <person name="Ding S."/>
            <person name="Wang X."/>
            <person name="Zhu J."/>
            <person name="Ruan X."/>
            <person name="Zhao L."/>
            <person name="Wei J."/>
            <person name="Que T."/>
            <person name="Du C."/>
            <person name="Cheng J."/>
            <person name="Dai P."/>
            <person name="Han X."/>
            <person name="Huang E."/>
            <person name="Gao Y."/>
            <person name="Liu J."/>
            <person name="Shao H."/>
            <person name="Ye R."/>
            <person name="Li L."/>
            <person name="Wei W."/>
            <person name="Wang X."/>
            <person name="Wang C."/>
            <person name="Huo Q."/>
            <person name="Li W."/>
            <person name="Guo W."/>
            <person name="Chen H."/>
            <person name="Chen S."/>
            <person name="Zhou L."/>
            <person name="Zhou L."/>
            <person name="Ni X."/>
            <person name="Tian J."/>
            <person name="Zhou Y."/>
            <person name="Sheng Y."/>
            <person name="Liu T."/>
            <person name="Pan Y."/>
            <person name="Xia L."/>
            <person name="Li J."/>
            <person name="Zhao F."/>
            <person name="Cao W."/>
        </authorList>
    </citation>
    <scope>NUCLEOTIDE SEQUENCE</scope>
    <source>
        <strain evidence="1">Rmic-2018</strain>
        <tissue evidence="1">Larvae</tissue>
    </source>
</reference>